<proteinExistence type="predicted"/>
<evidence type="ECO:0000313" key="2">
    <source>
        <dbReference type="EMBL" id="MBF1165646.1"/>
    </source>
</evidence>
<dbReference type="Proteomes" id="UP000718593">
    <property type="component" value="Unassembled WGS sequence"/>
</dbReference>
<feature type="region of interest" description="Disordered" evidence="1">
    <location>
        <begin position="76"/>
        <end position="96"/>
    </location>
</feature>
<reference evidence="2" key="1">
    <citation type="submission" date="2020-04" db="EMBL/GenBank/DDBJ databases">
        <title>Deep metagenomics examines the oral microbiome during advanced dental caries in children, revealing novel taxa and co-occurrences with host molecules.</title>
        <authorList>
            <person name="Baker J.L."/>
            <person name="Morton J.T."/>
            <person name="Dinis M."/>
            <person name="Alvarez R."/>
            <person name="Tran N.C."/>
            <person name="Knight R."/>
            <person name="Edlund A."/>
        </authorList>
    </citation>
    <scope>NUCLEOTIDE SEQUENCE</scope>
    <source>
        <strain evidence="2">JCVI_32_bin.24</strain>
    </source>
</reference>
<dbReference type="AlphaFoldDB" id="A0A930FZY9"/>
<comment type="caution">
    <text evidence="2">The sequence shown here is derived from an EMBL/GenBank/DDBJ whole genome shotgun (WGS) entry which is preliminary data.</text>
</comment>
<accession>A0A930FZY9</accession>
<evidence type="ECO:0000256" key="1">
    <source>
        <dbReference type="SAM" id="MobiDB-lite"/>
    </source>
</evidence>
<feature type="compositionally biased region" description="Polar residues" evidence="1">
    <location>
        <begin position="86"/>
        <end position="96"/>
    </location>
</feature>
<organism evidence="2 3">
    <name type="scientific">Dechloromonas agitata</name>
    <dbReference type="NCBI Taxonomy" id="73030"/>
    <lineage>
        <taxon>Bacteria</taxon>
        <taxon>Pseudomonadati</taxon>
        <taxon>Pseudomonadota</taxon>
        <taxon>Betaproteobacteria</taxon>
        <taxon>Rhodocyclales</taxon>
        <taxon>Azonexaceae</taxon>
        <taxon>Dechloromonas</taxon>
    </lineage>
</organism>
<name>A0A930FZY9_9RHOO</name>
<evidence type="ECO:0000313" key="3">
    <source>
        <dbReference type="Proteomes" id="UP000718593"/>
    </source>
</evidence>
<gene>
    <name evidence="2" type="ORF">HXL68_11470</name>
</gene>
<protein>
    <submittedName>
        <fullName evidence="2">Uncharacterized protein</fullName>
    </submittedName>
</protein>
<sequence length="96" mass="10372">MERGKPLEDIVARGDVAGDAAQDDGDAGGRFRVGQDAAGRDEAVRRQGCQQAPEKWLGPLADEPCQLGRYASIEGWPGFMKDSPKTAYSSELKSEF</sequence>
<dbReference type="EMBL" id="JABZMI010000246">
    <property type="protein sequence ID" value="MBF1165646.1"/>
    <property type="molecule type" value="Genomic_DNA"/>
</dbReference>
<feature type="region of interest" description="Disordered" evidence="1">
    <location>
        <begin position="16"/>
        <end position="46"/>
    </location>
</feature>